<accession>A0A450XJX9</accession>
<proteinExistence type="predicted"/>
<gene>
    <name evidence="2" type="ORF">BECKMB1821G_GA0114241_104423</name>
    <name evidence="4" type="ORF">BECKMB1821H_GA0114242_101051</name>
    <name evidence="3" type="ORF">BECKMB1821I_GA0114274_101051</name>
</gene>
<feature type="transmembrane region" description="Helical" evidence="1">
    <location>
        <begin position="133"/>
        <end position="150"/>
    </location>
</feature>
<organism evidence="3">
    <name type="scientific">Candidatus Kentrum sp. MB</name>
    <dbReference type="NCBI Taxonomy" id="2138164"/>
    <lineage>
        <taxon>Bacteria</taxon>
        <taxon>Pseudomonadati</taxon>
        <taxon>Pseudomonadota</taxon>
        <taxon>Gammaproteobacteria</taxon>
        <taxon>Candidatus Kentrum</taxon>
    </lineage>
</organism>
<keyword evidence="1" id="KW-0472">Membrane</keyword>
<evidence type="ECO:0000313" key="4">
    <source>
        <dbReference type="EMBL" id="VFK74823.1"/>
    </source>
</evidence>
<evidence type="ECO:0000313" key="3">
    <source>
        <dbReference type="EMBL" id="VFK29549.1"/>
    </source>
</evidence>
<dbReference type="AlphaFoldDB" id="A0A450XJX9"/>
<dbReference type="EMBL" id="CAADFO010000044">
    <property type="protein sequence ID" value="VFK29011.1"/>
    <property type="molecule type" value="Genomic_DNA"/>
</dbReference>
<feature type="transmembrane region" description="Helical" evidence="1">
    <location>
        <begin position="91"/>
        <end position="113"/>
    </location>
</feature>
<reference evidence="3" key="1">
    <citation type="submission" date="2019-02" db="EMBL/GenBank/DDBJ databases">
        <authorList>
            <person name="Gruber-Vodicka R. H."/>
            <person name="Seah K. B. B."/>
        </authorList>
    </citation>
    <scope>NUCLEOTIDE SEQUENCE</scope>
    <source>
        <strain evidence="2">BECK_BZ197</strain>
        <strain evidence="4">BECK_BZ198</strain>
        <strain evidence="3">BECK_BZ199</strain>
    </source>
</reference>
<name>A0A450XJX9_9GAMM</name>
<keyword evidence="1" id="KW-0812">Transmembrane</keyword>
<feature type="transmembrane region" description="Helical" evidence="1">
    <location>
        <begin position="45"/>
        <end position="71"/>
    </location>
</feature>
<evidence type="ECO:0000313" key="2">
    <source>
        <dbReference type="EMBL" id="VFK29011.1"/>
    </source>
</evidence>
<dbReference type="EMBL" id="CAADGH010000010">
    <property type="protein sequence ID" value="VFK74823.1"/>
    <property type="molecule type" value="Genomic_DNA"/>
</dbReference>
<dbReference type="EMBL" id="CAADFQ010000010">
    <property type="protein sequence ID" value="VFK29549.1"/>
    <property type="molecule type" value="Genomic_DNA"/>
</dbReference>
<evidence type="ECO:0000256" key="1">
    <source>
        <dbReference type="SAM" id="Phobius"/>
    </source>
</evidence>
<protein>
    <submittedName>
        <fullName evidence="3">Uncharacterized protein</fullName>
    </submittedName>
</protein>
<feature type="transmembrane region" description="Helical" evidence="1">
    <location>
        <begin position="250"/>
        <end position="268"/>
    </location>
</feature>
<keyword evidence="1" id="KW-1133">Transmembrane helix</keyword>
<feature type="transmembrane region" description="Helical" evidence="1">
    <location>
        <begin position="295"/>
        <end position="318"/>
    </location>
</feature>
<feature type="transmembrane region" description="Helical" evidence="1">
    <location>
        <begin position="162"/>
        <end position="185"/>
    </location>
</feature>
<sequence>MKHQETSTKVANALTLFSELEKQTLKLIDQEWNYRKKIFSNLSNFLYFLLKSDAIIVLLLMLMILIFASYSSYPRILSHIPPVLQNLYADTLSPAILLLAPMILIIFAPWLIIDKFADRYIKNDRIKKIYDKYRFTITPYFSMPVFLYAFDSFIPGVFMEPLKLYALVVFSSILIVTLWITAIFIGPSNMIYMISIFSKKSHLDFSNRVVQKLNKSYQETLDKKEWERIQAITREQATDLGLQSQLFSRFSIVLVLISIFITFGNIVWKHISDVAILVAKHIRDFFVLDFGGHDVIAASIFFMLIIVSILALFFRYFYFSYARSHAYSIIGLFCQIKLEEMEKAKRPSSVPLSKQLGCYSSQ</sequence>